<dbReference type="GO" id="GO:0016853">
    <property type="term" value="F:isomerase activity"/>
    <property type="evidence" value="ECO:0007669"/>
    <property type="project" value="InterPro"/>
</dbReference>
<gene>
    <name evidence="2" type="ORF">C8046_17465</name>
</gene>
<feature type="region of interest" description="Disordered" evidence="1">
    <location>
        <begin position="1"/>
        <end position="71"/>
    </location>
</feature>
<dbReference type="InterPro" id="IPR008183">
    <property type="entry name" value="Aldose_1/G6P_1-epimerase"/>
</dbReference>
<dbReference type="Gene3D" id="2.70.98.10">
    <property type="match status" value="1"/>
</dbReference>
<sequence>MPPEQKVAGSNPVGGTRERARSSRPGPSSFPDPRRRPHRRRAPGVHAHTPRARSLGWPHADPPTGSQHVLHDPASSATVVLTEVGASLRSFDVAGRDVVVSYPEDELSPAGHGAILAPWPNRLADGAYSFDGTDYQLPVTEVARSTALHGLVLNQRWAVRSLTTTQARLVLETVPVAGYPWQLGLEAHYELRGTSLTIEVSATNRSATVAPYGIGFHPWLSPGDGGLDAATLRLDATQWVRPDERLLPAGVEELPQAFDFRTERLVGSTDLDDAFVGATRDADGLSWIRLTGADGRTAGVWMDESMDTWQVCSGDHIGAVDYRRRGLAAEPMSCIADAFNSGDRLVRLEPGATHTVRWGLTLS</sequence>
<dbReference type="Proteomes" id="UP000245166">
    <property type="component" value="Unassembled WGS sequence"/>
</dbReference>
<dbReference type="SUPFAM" id="SSF74650">
    <property type="entry name" value="Galactose mutarotase-like"/>
    <property type="match status" value="1"/>
</dbReference>
<organism evidence="2 3">
    <name type="scientific">Serinibacter arcticus</name>
    <dbReference type="NCBI Taxonomy" id="1655435"/>
    <lineage>
        <taxon>Bacteria</taxon>
        <taxon>Bacillati</taxon>
        <taxon>Actinomycetota</taxon>
        <taxon>Actinomycetes</taxon>
        <taxon>Micrococcales</taxon>
        <taxon>Beutenbergiaceae</taxon>
        <taxon>Serinibacter</taxon>
    </lineage>
</organism>
<dbReference type="GO" id="GO:0005975">
    <property type="term" value="P:carbohydrate metabolic process"/>
    <property type="evidence" value="ECO:0007669"/>
    <property type="project" value="InterPro"/>
</dbReference>
<proteinExistence type="predicted"/>
<evidence type="ECO:0000313" key="2">
    <source>
        <dbReference type="EMBL" id="PWD52163.1"/>
    </source>
</evidence>
<dbReference type="AlphaFoldDB" id="A0A2U1ZZ08"/>
<comment type="caution">
    <text evidence="2">The sequence shown here is derived from an EMBL/GenBank/DDBJ whole genome shotgun (WGS) entry which is preliminary data.</text>
</comment>
<dbReference type="Pfam" id="PF01263">
    <property type="entry name" value="Aldose_epim"/>
    <property type="match status" value="1"/>
</dbReference>
<protein>
    <submittedName>
        <fullName evidence="2">Aldose epimerase</fullName>
    </submittedName>
</protein>
<dbReference type="GO" id="GO:0030246">
    <property type="term" value="F:carbohydrate binding"/>
    <property type="evidence" value="ECO:0007669"/>
    <property type="project" value="InterPro"/>
</dbReference>
<name>A0A2U1ZZ08_9MICO</name>
<dbReference type="InterPro" id="IPR011013">
    <property type="entry name" value="Gal_mutarotase_sf_dom"/>
</dbReference>
<dbReference type="CDD" id="cd09022">
    <property type="entry name" value="Aldose_epim_Ec_YihR"/>
    <property type="match status" value="1"/>
</dbReference>
<dbReference type="InterPro" id="IPR014718">
    <property type="entry name" value="GH-type_carb-bd"/>
</dbReference>
<keyword evidence="3" id="KW-1185">Reference proteome</keyword>
<dbReference type="EMBL" id="PYHR01000002">
    <property type="protein sequence ID" value="PWD52163.1"/>
    <property type="molecule type" value="Genomic_DNA"/>
</dbReference>
<reference evidence="2 3" key="1">
    <citation type="submission" date="2018-03" db="EMBL/GenBank/DDBJ databases">
        <title>Genome assembly of novel Miniimonas species PCH200.</title>
        <authorList>
            <person name="Thakur V."/>
            <person name="Kumar V."/>
            <person name="Singh D."/>
        </authorList>
    </citation>
    <scope>NUCLEOTIDE SEQUENCE [LARGE SCALE GENOMIC DNA]</scope>
    <source>
        <strain evidence="2 3">PCH200</strain>
    </source>
</reference>
<accession>A0A2U1ZZ08</accession>
<feature type="compositionally biased region" description="Basic residues" evidence="1">
    <location>
        <begin position="35"/>
        <end position="51"/>
    </location>
</feature>
<evidence type="ECO:0000313" key="3">
    <source>
        <dbReference type="Proteomes" id="UP000245166"/>
    </source>
</evidence>
<dbReference type="InterPro" id="IPR037480">
    <property type="entry name" value="YihR-like"/>
</dbReference>
<evidence type="ECO:0000256" key="1">
    <source>
        <dbReference type="SAM" id="MobiDB-lite"/>
    </source>
</evidence>